<dbReference type="EMBL" id="NHYD01001267">
    <property type="protein sequence ID" value="PPQ91648.1"/>
    <property type="molecule type" value="Genomic_DNA"/>
</dbReference>
<gene>
    <name evidence="2" type="ORF">CVT25_013203</name>
</gene>
<dbReference type="Proteomes" id="UP000283269">
    <property type="component" value="Unassembled WGS sequence"/>
</dbReference>
<name>A0A409XLM1_PSICY</name>
<evidence type="ECO:0000313" key="3">
    <source>
        <dbReference type="Proteomes" id="UP000283269"/>
    </source>
</evidence>
<dbReference type="AlphaFoldDB" id="A0A409XLM1"/>
<protein>
    <submittedName>
        <fullName evidence="2">Uncharacterized protein</fullName>
    </submittedName>
</protein>
<evidence type="ECO:0000256" key="1">
    <source>
        <dbReference type="SAM" id="MobiDB-lite"/>
    </source>
</evidence>
<reference evidence="2 3" key="1">
    <citation type="journal article" date="2018" name="Evol. Lett.">
        <title>Horizontal gene cluster transfer increased hallucinogenic mushroom diversity.</title>
        <authorList>
            <person name="Reynolds H.T."/>
            <person name="Vijayakumar V."/>
            <person name="Gluck-Thaler E."/>
            <person name="Korotkin H.B."/>
            <person name="Matheny P.B."/>
            <person name="Slot J.C."/>
        </authorList>
    </citation>
    <scope>NUCLEOTIDE SEQUENCE [LARGE SCALE GENOMIC DNA]</scope>
    <source>
        <strain evidence="2 3">2631</strain>
    </source>
</reference>
<feature type="region of interest" description="Disordered" evidence="1">
    <location>
        <begin position="1"/>
        <end position="31"/>
    </location>
</feature>
<accession>A0A409XLM1</accession>
<proteinExistence type="predicted"/>
<evidence type="ECO:0000313" key="2">
    <source>
        <dbReference type="EMBL" id="PPQ91648.1"/>
    </source>
</evidence>
<organism evidence="2 3">
    <name type="scientific">Psilocybe cyanescens</name>
    <dbReference type="NCBI Taxonomy" id="93625"/>
    <lineage>
        <taxon>Eukaryota</taxon>
        <taxon>Fungi</taxon>
        <taxon>Dikarya</taxon>
        <taxon>Basidiomycota</taxon>
        <taxon>Agaricomycotina</taxon>
        <taxon>Agaricomycetes</taxon>
        <taxon>Agaricomycetidae</taxon>
        <taxon>Agaricales</taxon>
        <taxon>Agaricineae</taxon>
        <taxon>Strophariaceae</taxon>
        <taxon>Psilocybe</taxon>
    </lineage>
</organism>
<dbReference type="InParanoid" id="A0A409XLM1"/>
<feature type="compositionally biased region" description="Polar residues" evidence="1">
    <location>
        <begin position="18"/>
        <end position="31"/>
    </location>
</feature>
<keyword evidence="3" id="KW-1185">Reference proteome</keyword>
<sequence length="199" mass="22263">MSTPKTGGKSGSHHYRLVSSTSSAYGSPDTTPKTLYVFGYRPQPNKPLAGFSPSTRHHASSLNASYVSKLEPWEPLKVRRRRPNFDNYQSRTPRALRRSGLVRHPPSPLSHLCAPEKEAQEIDRMLRDITAVIRYNRRGTTSDISVSTVPLLHSKSCNNSEHANSDFHDSGSVMGGWIRAIFNSEAEMYTQYSGDEEVL</sequence>
<comment type="caution">
    <text evidence="2">The sequence shown here is derived from an EMBL/GenBank/DDBJ whole genome shotgun (WGS) entry which is preliminary data.</text>
</comment>